<comment type="caution">
    <text evidence="1">The sequence shown here is derived from an EMBL/GenBank/DDBJ whole genome shotgun (WGS) entry which is preliminary data.</text>
</comment>
<proteinExistence type="predicted"/>
<keyword evidence="2" id="KW-1185">Reference proteome</keyword>
<dbReference type="EMBL" id="CAJVPW010001790">
    <property type="protein sequence ID" value="CAG8492106.1"/>
    <property type="molecule type" value="Genomic_DNA"/>
</dbReference>
<gene>
    <name evidence="1" type="ORF">SPELUC_LOCUS2604</name>
</gene>
<protein>
    <submittedName>
        <fullName evidence="1">18258_t:CDS:1</fullName>
    </submittedName>
</protein>
<name>A0ACA9KT19_9GLOM</name>
<evidence type="ECO:0000313" key="2">
    <source>
        <dbReference type="Proteomes" id="UP000789366"/>
    </source>
</evidence>
<evidence type="ECO:0000313" key="1">
    <source>
        <dbReference type="EMBL" id="CAG8492106.1"/>
    </source>
</evidence>
<dbReference type="Proteomes" id="UP000789366">
    <property type="component" value="Unassembled WGS sequence"/>
</dbReference>
<organism evidence="1 2">
    <name type="scientific">Cetraspora pellucida</name>
    <dbReference type="NCBI Taxonomy" id="1433469"/>
    <lineage>
        <taxon>Eukaryota</taxon>
        <taxon>Fungi</taxon>
        <taxon>Fungi incertae sedis</taxon>
        <taxon>Mucoromycota</taxon>
        <taxon>Glomeromycotina</taxon>
        <taxon>Glomeromycetes</taxon>
        <taxon>Diversisporales</taxon>
        <taxon>Gigasporaceae</taxon>
        <taxon>Cetraspora</taxon>
    </lineage>
</organism>
<sequence length="116" mass="13481">MKQVSSITITHCWNKTKILLLEMNLAANTSNNNDIDKLEQLLEELETSYDYTKLLAEKYVNADKEVQTIDAPTEEFVIREILKEQGLVNNKDMDSKNEKKEEVIDNLVLNNKEKKH</sequence>
<reference evidence="1" key="1">
    <citation type="submission" date="2021-06" db="EMBL/GenBank/DDBJ databases">
        <authorList>
            <person name="Kallberg Y."/>
            <person name="Tangrot J."/>
            <person name="Rosling A."/>
        </authorList>
    </citation>
    <scope>NUCLEOTIDE SEQUENCE</scope>
    <source>
        <strain evidence="1">28 12/20/2015</strain>
    </source>
</reference>
<accession>A0ACA9KT19</accession>